<dbReference type="GO" id="GO:0003723">
    <property type="term" value="F:RNA binding"/>
    <property type="evidence" value="ECO:0007669"/>
    <property type="project" value="TreeGrafter"/>
</dbReference>
<feature type="region of interest" description="Disordered" evidence="6">
    <location>
        <begin position="399"/>
        <end position="433"/>
    </location>
</feature>
<feature type="compositionally biased region" description="Polar residues" evidence="6">
    <location>
        <begin position="295"/>
        <end position="306"/>
    </location>
</feature>
<dbReference type="InterPro" id="IPR031801">
    <property type="entry name" value="VIR_N"/>
</dbReference>
<accession>A0A813X6M2</accession>
<dbReference type="GO" id="GO:0036396">
    <property type="term" value="C:RNA N6-methyladenosine methyltransferase complex"/>
    <property type="evidence" value="ECO:0007669"/>
    <property type="project" value="TreeGrafter"/>
</dbReference>
<evidence type="ECO:0000313" key="9">
    <source>
        <dbReference type="Proteomes" id="UP000663889"/>
    </source>
</evidence>
<dbReference type="PANTHER" id="PTHR23185:SF0">
    <property type="entry name" value="PROTEIN VIRILIZER HOMOLOG"/>
    <property type="match status" value="1"/>
</dbReference>
<dbReference type="Pfam" id="PF15912">
    <property type="entry name" value="VIR_N"/>
    <property type="match status" value="1"/>
</dbReference>
<evidence type="ECO:0000256" key="1">
    <source>
        <dbReference type="ARBA" id="ARBA00004123"/>
    </source>
</evidence>
<feature type="region of interest" description="Disordered" evidence="6">
    <location>
        <begin position="180"/>
        <end position="315"/>
    </location>
</feature>
<organism evidence="8 9">
    <name type="scientific">Rotaria sordida</name>
    <dbReference type="NCBI Taxonomy" id="392033"/>
    <lineage>
        <taxon>Eukaryota</taxon>
        <taxon>Metazoa</taxon>
        <taxon>Spiralia</taxon>
        <taxon>Gnathifera</taxon>
        <taxon>Rotifera</taxon>
        <taxon>Eurotatoria</taxon>
        <taxon>Bdelloidea</taxon>
        <taxon>Philodinida</taxon>
        <taxon>Philodinidae</taxon>
        <taxon>Rotaria</taxon>
    </lineage>
</organism>
<dbReference type="Proteomes" id="UP000663889">
    <property type="component" value="Unassembled WGS sequence"/>
</dbReference>
<comment type="subcellular location">
    <subcellularLocation>
        <location evidence="1">Nucleus</location>
    </subcellularLocation>
</comment>
<evidence type="ECO:0000256" key="4">
    <source>
        <dbReference type="ARBA" id="ARBA00023187"/>
    </source>
</evidence>
<reference evidence="8" key="1">
    <citation type="submission" date="2021-02" db="EMBL/GenBank/DDBJ databases">
        <authorList>
            <person name="Nowell W R."/>
        </authorList>
    </citation>
    <scope>NUCLEOTIDE SEQUENCE</scope>
</reference>
<keyword evidence="4" id="KW-0508">mRNA splicing</keyword>
<feature type="compositionally biased region" description="Low complexity" evidence="6">
    <location>
        <begin position="423"/>
        <end position="433"/>
    </location>
</feature>
<evidence type="ECO:0000313" key="8">
    <source>
        <dbReference type="EMBL" id="CAF0860549.1"/>
    </source>
</evidence>
<dbReference type="GO" id="GO:0008380">
    <property type="term" value="P:RNA splicing"/>
    <property type="evidence" value="ECO:0007669"/>
    <property type="project" value="UniProtKB-KW"/>
</dbReference>
<evidence type="ECO:0000259" key="7">
    <source>
        <dbReference type="Pfam" id="PF15912"/>
    </source>
</evidence>
<dbReference type="InterPro" id="IPR026736">
    <property type="entry name" value="Virilizer"/>
</dbReference>
<feature type="compositionally biased region" description="Polar residues" evidence="6">
    <location>
        <begin position="218"/>
        <end position="243"/>
    </location>
</feature>
<dbReference type="PANTHER" id="PTHR23185">
    <property type="entry name" value="PROTEIN VIRILIZER HOMOLOG"/>
    <property type="match status" value="1"/>
</dbReference>
<dbReference type="GO" id="GO:0006397">
    <property type="term" value="P:mRNA processing"/>
    <property type="evidence" value="ECO:0007669"/>
    <property type="project" value="UniProtKB-KW"/>
</dbReference>
<feature type="compositionally biased region" description="Low complexity" evidence="6">
    <location>
        <begin position="274"/>
        <end position="294"/>
    </location>
</feature>
<dbReference type="GO" id="GO:0005634">
    <property type="term" value="C:nucleus"/>
    <property type="evidence" value="ECO:0007669"/>
    <property type="project" value="UniProtKB-SubCell"/>
</dbReference>
<evidence type="ECO:0000256" key="2">
    <source>
        <dbReference type="ARBA" id="ARBA00008371"/>
    </source>
</evidence>
<comment type="similarity">
    <text evidence="2">Belongs to the vir family.</text>
</comment>
<feature type="domain" description="Virilizer N-terminal" evidence="7">
    <location>
        <begin position="5"/>
        <end position="247"/>
    </location>
</feature>
<name>A0A813X6M2_9BILA</name>
<feature type="compositionally biased region" description="Polar residues" evidence="6">
    <location>
        <begin position="180"/>
        <end position="205"/>
    </location>
</feature>
<keyword evidence="5" id="KW-0539">Nucleus</keyword>
<evidence type="ECO:0000256" key="6">
    <source>
        <dbReference type="SAM" id="MobiDB-lite"/>
    </source>
</evidence>
<feature type="compositionally biased region" description="Low complexity" evidence="6">
    <location>
        <begin position="404"/>
        <end position="413"/>
    </location>
</feature>
<dbReference type="AlphaFoldDB" id="A0A813X6M2"/>
<dbReference type="EMBL" id="CAJNOU010000093">
    <property type="protein sequence ID" value="CAF0860549.1"/>
    <property type="molecule type" value="Genomic_DNA"/>
</dbReference>
<evidence type="ECO:0000256" key="5">
    <source>
        <dbReference type="ARBA" id="ARBA00023242"/>
    </source>
</evidence>
<protein>
    <recommendedName>
        <fullName evidence="7">Virilizer N-terminal domain-containing protein</fullName>
    </recommendedName>
</protein>
<gene>
    <name evidence="8" type="ORF">SEV965_LOCUS3593</name>
</gene>
<keyword evidence="3" id="KW-0507">mRNA processing</keyword>
<comment type="caution">
    <text evidence="8">The sequence shown here is derived from an EMBL/GenBank/DDBJ whole genome shotgun (WGS) entry which is preliminary data.</text>
</comment>
<sequence length="567" mass="63997">MSSSQQEILFFDTIAHDGEIEQVLQVDEIKFDQPVYIDEIRVLPAGYNVTGLEKSSTRIGATKPMPCELEFFGKNLNVRSNRDRMRYRRLGKKVFRDENDIVYYPSLSIPMDSMIVKGKYDVLTLAIVGVLARPKSPPPRHDPPSNNKQIVAFLQSAQPPHRAHPMDTLSLAMASPSNTTSTTFVVQQHSHPPSVIDNVSSSSAAHSDGVWVAPPEQPSRQQAQVTANFSHLQSQRTPTNFVGQPQPRLNEEHLHDYSHQPSQQTYPSNRIDDQQQQQQQSSSTRSQPASAFSSRPQTRTGYSPSDYSHGDKPLDEMDEKFTRVSTTTTIQYRSNIPDHITDDPNSIQNPNNVPITASSFSHLSYQSQHISSSNKKDEDHLFLHPSCIGDHNRRTQDIYTTLSNNGNNNQQQQTPSDGDTYISDDNTSESETSSIHGLFFNEDEQQAFKRDALYNTRSSTRSTTLQTFHSSTKTSYEIECEKAHDDKYRQVNEELVLHFRKLLSHVSIDHCDITFLESLESICTMLPIALACLDSNEELEDIILKMPGASGHFENESNAIDDIDWKV</sequence>
<proteinExistence type="inferred from homology"/>
<evidence type="ECO:0000256" key="3">
    <source>
        <dbReference type="ARBA" id="ARBA00022664"/>
    </source>
</evidence>
<feature type="compositionally biased region" description="Polar residues" evidence="6">
    <location>
        <begin position="259"/>
        <end position="268"/>
    </location>
</feature>
<feature type="compositionally biased region" description="Basic and acidic residues" evidence="6">
    <location>
        <begin position="249"/>
        <end position="258"/>
    </location>
</feature>